<accession>A0A0F3IH29</accession>
<dbReference type="EMBL" id="LAJX01000135">
    <property type="protein sequence ID" value="KJV06080.1"/>
    <property type="molecule type" value="Genomic_DNA"/>
</dbReference>
<sequence length="156" mass="18079">MLTMTDRTLWHTEDFDLLSWHDVHIHGLRFASFNESDGTAELVLDIDYILEWVHEGNAFVFTVCAAELTFHDTFNLRLELDYKMCSAGMCPFMIYDIHREPLVFSTGYQSFRWSIPIHWPQGLIEFEAPAFTLQLVGTPAERVGQCLTSEQRVRSS</sequence>
<comment type="caution">
    <text evidence="1">The sequence shown here is derived from an EMBL/GenBank/DDBJ whole genome shotgun (WGS) entry which is preliminary data.</text>
</comment>
<dbReference type="Proteomes" id="UP000033684">
    <property type="component" value="Unassembled WGS sequence"/>
</dbReference>
<proteinExistence type="predicted"/>
<keyword evidence="2" id="KW-1185">Reference proteome</keyword>
<reference evidence="2" key="1">
    <citation type="submission" date="2015-03" db="EMBL/GenBank/DDBJ databases">
        <title>Draft genome sequence of a novel methanotroph (Sn10-6) isolated from flooded ricefield rhizosphere in India.</title>
        <authorList>
            <person name="Pandit P.S."/>
            <person name="Pore S.D."/>
            <person name="Arora P."/>
            <person name="Kapse N.G."/>
            <person name="Dhakephalkar P.K."/>
            <person name="Rahalkar M.C."/>
        </authorList>
    </citation>
    <scope>NUCLEOTIDE SEQUENCE [LARGE SCALE GENOMIC DNA]</scope>
    <source>
        <strain evidence="2">Sn10-6</strain>
    </source>
</reference>
<protein>
    <submittedName>
        <fullName evidence="1">Uncharacterized protein</fullName>
    </submittedName>
</protein>
<reference evidence="1 2" key="2">
    <citation type="journal article" date="2016" name="Microb. Ecol.">
        <title>Genome Characteristics of a Novel Type I Methanotroph (Sn10-6) Isolated from a Flooded Indian Rice Field.</title>
        <authorList>
            <person name="Rahalkar M.C."/>
            <person name="Pandit P.S."/>
            <person name="Dhakephalkar P.K."/>
            <person name="Pore S."/>
            <person name="Arora P."/>
            <person name="Kapse N."/>
        </authorList>
    </citation>
    <scope>NUCLEOTIDE SEQUENCE [LARGE SCALE GENOMIC DNA]</scope>
    <source>
        <strain evidence="1 2">Sn10-6</strain>
    </source>
</reference>
<evidence type="ECO:0000313" key="2">
    <source>
        <dbReference type="Proteomes" id="UP000033684"/>
    </source>
</evidence>
<name>A0A0F3IH29_9GAMM</name>
<dbReference type="AlphaFoldDB" id="A0A0F3IH29"/>
<organism evidence="1 2">
    <name type="scientific">Methylocucumis oryzae</name>
    <dbReference type="NCBI Taxonomy" id="1632867"/>
    <lineage>
        <taxon>Bacteria</taxon>
        <taxon>Pseudomonadati</taxon>
        <taxon>Pseudomonadota</taxon>
        <taxon>Gammaproteobacteria</taxon>
        <taxon>Methylococcales</taxon>
        <taxon>Methylococcaceae</taxon>
        <taxon>Methylocucumis</taxon>
    </lineage>
</organism>
<evidence type="ECO:0000313" key="1">
    <source>
        <dbReference type="EMBL" id="KJV06080.1"/>
    </source>
</evidence>
<gene>
    <name evidence="1" type="ORF">VZ94_13535</name>
</gene>